<feature type="transmembrane region" description="Helical" evidence="7">
    <location>
        <begin position="21"/>
        <end position="44"/>
    </location>
</feature>
<keyword evidence="5 7" id="KW-1133">Transmembrane helix</keyword>
<evidence type="ECO:0000313" key="10">
    <source>
        <dbReference type="EMBL" id="MET3592616.1"/>
    </source>
</evidence>
<dbReference type="EMBL" id="JBEPLM010000003">
    <property type="protein sequence ID" value="MET3592616.1"/>
    <property type="molecule type" value="Genomic_DNA"/>
</dbReference>
<protein>
    <submittedName>
        <fullName evidence="10">PrtD family type I secretion system ABC transporter</fullName>
    </submittedName>
</protein>
<keyword evidence="3" id="KW-0547">Nucleotide-binding</keyword>
<dbReference type="Gene3D" id="1.20.1560.10">
    <property type="entry name" value="ABC transporter type 1, transmembrane domain"/>
    <property type="match status" value="1"/>
</dbReference>
<evidence type="ECO:0000256" key="2">
    <source>
        <dbReference type="ARBA" id="ARBA00022692"/>
    </source>
</evidence>
<dbReference type="PANTHER" id="PTHR24221">
    <property type="entry name" value="ATP-BINDING CASSETTE SUB-FAMILY B"/>
    <property type="match status" value="1"/>
</dbReference>
<dbReference type="InterPro" id="IPR036640">
    <property type="entry name" value="ABC1_TM_sf"/>
</dbReference>
<keyword evidence="6 7" id="KW-0472">Membrane</keyword>
<feature type="domain" description="ABC transporter" evidence="8">
    <location>
        <begin position="327"/>
        <end position="563"/>
    </location>
</feature>
<feature type="transmembrane region" description="Helical" evidence="7">
    <location>
        <begin position="56"/>
        <end position="73"/>
    </location>
</feature>
<comment type="caution">
    <text evidence="10">The sequence shown here is derived from an EMBL/GenBank/DDBJ whole genome shotgun (WGS) entry which is preliminary data.</text>
</comment>
<evidence type="ECO:0000256" key="7">
    <source>
        <dbReference type="SAM" id="Phobius"/>
    </source>
</evidence>
<dbReference type="Pfam" id="PF00664">
    <property type="entry name" value="ABC_membrane"/>
    <property type="match status" value="1"/>
</dbReference>
<dbReference type="InterPro" id="IPR011527">
    <property type="entry name" value="ABC1_TM_dom"/>
</dbReference>
<dbReference type="PROSITE" id="PS50893">
    <property type="entry name" value="ABC_TRANSPORTER_2"/>
    <property type="match status" value="1"/>
</dbReference>
<dbReference type="NCBIfam" id="TIGR01842">
    <property type="entry name" value="type_I_sec_PrtD"/>
    <property type="match status" value="1"/>
</dbReference>
<dbReference type="InterPro" id="IPR039421">
    <property type="entry name" value="Type_1_exporter"/>
</dbReference>
<feature type="domain" description="ABC transmembrane type-1" evidence="9">
    <location>
        <begin position="21"/>
        <end position="295"/>
    </location>
</feature>
<dbReference type="SUPFAM" id="SSF90123">
    <property type="entry name" value="ABC transporter transmembrane region"/>
    <property type="match status" value="1"/>
</dbReference>
<keyword evidence="2 7" id="KW-0812">Transmembrane</keyword>
<evidence type="ECO:0000259" key="9">
    <source>
        <dbReference type="PROSITE" id="PS50929"/>
    </source>
</evidence>
<evidence type="ECO:0000256" key="4">
    <source>
        <dbReference type="ARBA" id="ARBA00022840"/>
    </source>
</evidence>
<dbReference type="PROSITE" id="PS50929">
    <property type="entry name" value="ABC_TM1F"/>
    <property type="match status" value="1"/>
</dbReference>
<keyword evidence="4" id="KW-0067">ATP-binding</keyword>
<dbReference type="InterPro" id="IPR003439">
    <property type="entry name" value="ABC_transporter-like_ATP-bd"/>
</dbReference>
<reference evidence="10 11" key="1">
    <citation type="submission" date="2024-06" db="EMBL/GenBank/DDBJ databases">
        <title>Genomic Encyclopedia of Type Strains, Phase IV (KMG-IV): sequencing the most valuable type-strain genomes for metagenomic binning, comparative biology and taxonomic classification.</title>
        <authorList>
            <person name="Goeker M."/>
        </authorList>
    </citation>
    <scope>NUCLEOTIDE SEQUENCE [LARGE SCALE GENOMIC DNA]</scope>
    <source>
        <strain evidence="10 11">DSM 29846</strain>
    </source>
</reference>
<sequence length="583" mass="63204">MMQPRPQFQEVMRLARHQAPALLLFSLLTNVLLLASTVYMLQIYDRVLSSGSIDTLLWLTLAVIGAIAVYGLLEHARRMMLGHISQWLDDQLSVPVIERAMEARLAGSSLEAGLKDVGDLRGFIAGDGILTFLDAPWTPVFLAFMWFLHPALGVLGLAGAVLLFCCALANDFLTRRKGQEAAAGLRRSQAAVGQYIDGAETLCSLGMSEPALLRWEQNQQSLTDLQSRIFQRTTVIGSLSRSLRLALQVAVLGLGAYFVLRRELTGGSMIAASILLSRALAPIERSIGAWRSLVNARTARQNLIKLFAATASMQNTGVTLPRPQGRLKLENLHYYAPGTSQALLNGIGFGVEPGQTCGVIGSSGSGKTTLCRLIVGTMRPSLGHVRLDGAEVWNWPSDQLGQHIGYLPQQIELFPGTIAENISRLRDEVDSEAVIAAAQLAGIHEMILRLPNGYRTEVGPHGVKISRGQRQRIALARALFGDPPLIVLDEPNTGLDGEGEVALFNVLQQLKERGRTVVVVTHQTNLLRTADHVVFLRDGSVSMFGPRDEVLGALAGQPKRIPVPAAIRDKIAAFAPANLKAVE</sequence>
<evidence type="ECO:0000256" key="5">
    <source>
        <dbReference type="ARBA" id="ARBA00022989"/>
    </source>
</evidence>
<comment type="subcellular location">
    <subcellularLocation>
        <location evidence="1">Cell membrane</location>
        <topology evidence="1">Multi-pass membrane protein</topology>
    </subcellularLocation>
</comment>
<proteinExistence type="predicted"/>
<dbReference type="InterPro" id="IPR027417">
    <property type="entry name" value="P-loop_NTPase"/>
</dbReference>
<dbReference type="SMART" id="SM00382">
    <property type="entry name" value="AAA"/>
    <property type="match status" value="1"/>
</dbReference>
<gene>
    <name evidence="10" type="ORF">ABID26_002004</name>
</gene>
<evidence type="ECO:0000259" key="8">
    <source>
        <dbReference type="PROSITE" id="PS50893"/>
    </source>
</evidence>
<evidence type="ECO:0000256" key="1">
    <source>
        <dbReference type="ARBA" id="ARBA00004651"/>
    </source>
</evidence>
<dbReference type="Pfam" id="PF00005">
    <property type="entry name" value="ABC_tran"/>
    <property type="match status" value="1"/>
</dbReference>
<accession>A0ABV2HPW1</accession>
<keyword evidence="11" id="KW-1185">Reference proteome</keyword>
<dbReference type="InterPro" id="IPR010128">
    <property type="entry name" value="ATPase_T1SS_PrtD-like"/>
</dbReference>
<evidence type="ECO:0000256" key="6">
    <source>
        <dbReference type="ARBA" id="ARBA00023136"/>
    </source>
</evidence>
<dbReference type="PANTHER" id="PTHR24221:SF248">
    <property type="entry name" value="ABC TRANSPORTER TRANSMEMBRANE REGION"/>
    <property type="match status" value="1"/>
</dbReference>
<name>A0ABV2HPW1_9HYPH</name>
<organism evidence="10 11">
    <name type="scientific">Mesorhizobium shonense</name>
    <dbReference type="NCBI Taxonomy" id="1209948"/>
    <lineage>
        <taxon>Bacteria</taxon>
        <taxon>Pseudomonadati</taxon>
        <taxon>Pseudomonadota</taxon>
        <taxon>Alphaproteobacteria</taxon>
        <taxon>Hyphomicrobiales</taxon>
        <taxon>Phyllobacteriaceae</taxon>
        <taxon>Mesorhizobium</taxon>
    </lineage>
</organism>
<dbReference type="InterPro" id="IPR003593">
    <property type="entry name" value="AAA+_ATPase"/>
</dbReference>
<dbReference type="Proteomes" id="UP001549036">
    <property type="component" value="Unassembled WGS sequence"/>
</dbReference>
<dbReference type="SUPFAM" id="SSF52540">
    <property type="entry name" value="P-loop containing nucleoside triphosphate hydrolases"/>
    <property type="match status" value="1"/>
</dbReference>
<evidence type="ECO:0000313" key="11">
    <source>
        <dbReference type="Proteomes" id="UP001549036"/>
    </source>
</evidence>
<dbReference type="Gene3D" id="3.40.50.300">
    <property type="entry name" value="P-loop containing nucleotide triphosphate hydrolases"/>
    <property type="match status" value="1"/>
</dbReference>
<evidence type="ECO:0000256" key="3">
    <source>
        <dbReference type="ARBA" id="ARBA00022741"/>
    </source>
</evidence>